<dbReference type="InterPro" id="IPR003599">
    <property type="entry name" value="Ig_sub"/>
</dbReference>
<evidence type="ECO:0008006" key="14">
    <source>
        <dbReference type="Google" id="ProtNLM"/>
    </source>
</evidence>
<dbReference type="SMART" id="SM00220">
    <property type="entry name" value="S_TKc"/>
    <property type="match status" value="1"/>
</dbReference>
<dbReference type="SUPFAM" id="SSF48726">
    <property type="entry name" value="Immunoglobulin"/>
    <property type="match status" value="1"/>
</dbReference>
<dbReference type="FunFam" id="1.10.510.10:FF:000152">
    <property type="entry name" value="kalirin isoform X1"/>
    <property type="match status" value="1"/>
</dbReference>
<dbReference type="InterPro" id="IPR013783">
    <property type="entry name" value="Ig-like_fold"/>
</dbReference>
<dbReference type="GO" id="GO:0004674">
    <property type="term" value="F:protein serine/threonine kinase activity"/>
    <property type="evidence" value="ECO:0007669"/>
    <property type="project" value="UniProtKB-KW"/>
</dbReference>
<feature type="domain" description="Protein kinase" evidence="9">
    <location>
        <begin position="157"/>
        <end position="437"/>
    </location>
</feature>
<keyword evidence="4" id="KW-0677">Repeat</keyword>
<dbReference type="Pfam" id="PF00069">
    <property type="entry name" value="Pkinase"/>
    <property type="match status" value="1"/>
</dbReference>
<keyword evidence="6" id="KW-0418">Kinase</keyword>
<feature type="domain" description="Fibronectin type-III" evidence="11">
    <location>
        <begin position="101"/>
        <end position="194"/>
    </location>
</feature>
<evidence type="ECO:0000259" key="10">
    <source>
        <dbReference type="PROSITE" id="PS50835"/>
    </source>
</evidence>
<dbReference type="PROSITE" id="PS50853">
    <property type="entry name" value="FN3"/>
    <property type="match status" value="1"/>
</dbReference>
<dbReference type="SUPFAM" id="SSF56112">
    <property type="entry name" value="Protein kinase-like (PK-like)"/>
    <property type="match status" value="1"/>
</dbReference>
<dbReference type="PRINTS" id="PR00014">
    <property type="entry name" value="FNTYPEIII"/>
</dbReference>
<dbReference type="Pfam" id="PF00041">
    <property type="entry name" value="fn3"/>
    <property type="match status" value="1"/>
</dbReference>
<evidence type="ECO:0000256" key="1">
    <source>
        <dbReference type="ARBA" id="ARBA00006692"/>
    </source>
</evidence>
<dbReference type="Gene3D" id="3.30.200.20">
    <property type="entry name" value="Phosphorylase Kinase, domain 1"/>
    <property type="match status" value="1"/>
</dbReference>
<dbReference type="Gene3D" id="1.10.510.10">
    <property type="entry name" value="Transferase(Phosphotransferase) domain 1"/>
    <property type="match status" value="1"/>
</dbReference>
<dbReference type="PROSITE" id="PS00108">
    <property type="entry name" value="PROTEIN_KINASE_ST"/>
    <property type="match status" value="1"/>
</dbReference>
<dbReference type="STRING" id="623744.A0A553QU04"/>
<dbReference type="GO" id="GO:0035556">
    <property type="term" value="P:intracellular signal transduction"/>
    <property type="evidence" value="ECO:0007669"/>
    <property type="project" value="TreeGrafter"/>
</dbReference>
<evidence type="ECO:0000256" key="8">
    <source>
        <dbReference type="ARBA" id="ARBA00023319"/>
    </source>
</evidence>
<dbReference type="FunFam" id="2.60.40.10:FF:000368">
    <property type="entry name" value="kalirin isoform X1"/>
    <property type="match status" value="1"/>
</dbReference>
<evidence type="ECO:0000313" key="12">
    <source>
        <dbReference type="EMBL" id="TRY93451.1"/>
    </source>
</evidence>
<evidence type="ECO:0000256" key="2">
    <source>
        <dbReference type="ARBA" id="ARBA00022527"/>
    </source>
</evidence>
<evidence type="ECO:0000256" key="6">
    <source>
        <dbReference type="ARBA" id="ARBA00022777"/>
    </source>
</evidence>
<reference evidence="12 13" key="1">
    <citation type="journal article" date="2019" name="Sci. Data">
        <title>Hybrid genome assembly and annotation of Danionella translucida.</title>
        <authorList>
            <person name="Kadobianskyi M."/>
            <person name="Schulze L."/>
            <person name="Schuelke M."/>
            <person name="Judkewitz B."/>
        </authorList>
    </citation>
    <scope>NUCLEOTIDE SEQUENCE [LARGE SCALE GENOMIC DNA]</scope>
    <source>
        <strain evidence="12 13">Bolton</strain>
    </source>
</reference>
<dbReference type="InterPro" id="IPR036116">
    <property type="entry name" value="FN3_sf"/>
</dbReference>
<dbReference type="EMBL" id="SRMA01025539">
    <property type="protein sequence ID" value="TRY93451.1"/>
    <property type="molecule type" value="Genomic_DNA"/>
</dbReference>
<keyword evidence="13" id="KW-1185">Reference proteome</keyword>
<dbReference type="SMART" id="SM00408">
    <property type="entry name" value="IGc2"/>
    <property type="match status" value="1"/>
</dbReference>
<dbReference type="AlphaFoldDB" id="A0A553QU04"/>
<organism evidence="12 13">
    <name type="scientific">Danionella cerebrum</name>
    <dbReference type="NCBI Taxonomy" id="2873325"/>
    <lineage>
        <taxon>Eukaryota</taxon>
        <taxon>Metazoa</taxon>
        <taxon>Chordata</taxon>
        <taxon>Craniata</taxon>
        <taxon>Vertebrata</taxon>
        <taxon>Euteleostomi</taxon>
        <taxon>Actinopterygii</taxon>
        <taxon>Neopterygii</taxon>
        <taxon>Teleostei</taxon>
        <taxon>Ostariophysi</taxon>
        <taxon>Cypriniformes</taxon>
        <taxon>Danionidae</taxon>
        <taxon>Danioninae</taxon>
        <taxon>Danionella</taxon>
    </lineage>
</organism>
<dbReference type="GO" id="GO:0005524">
    <property type="term" value="F:ATP binding"/>
    <property type="evidence" value="ECO:0007669"/>
    <property type="project" value="UniProtKB-KW"/>
</dbReference>
<accession>A0A553QU04</accession>
<dbReference type="InterPro" id="IPR036179">
    <property type="entry name" value="Ig-like_dom_sf"/>
</dbReference>
<dbReference type="Proteomes" id="UP000316079">
    <property type="component" value="Unassembled WGS sequence"/>
</dbReference>
<dbReference type="SMART" id="SM00060">
    <property type="entry name" value="FN3"/>
    <property type="match status" value="1"/>
</dbReference>
<evidence type="ECO:0000259" key="11">
    <source>
        <dbReference type="PROSITE" id="PS50853"/>
    </source>
</evidence>
<dbReference type="InterPro" id="IPR013098">
    <property type="entry name" value="Ig_I-set"/>
</dbReference>
<dbReference type="PROSITE" id="PS50011">
    <property type="entry name" value="PROTEIN_KINASE_DOM"/>
    <property type="match status" value="1"/>
</dbReference>
<keyword evidence="3" id="KW-0808">Transferase</keyword>
<dbReference type="SMART" id="SM00409">
    <property type="entry name" value="IG"/>
    <property type="match status" value="1"/>
</dbReference>
<keyword evidence="7" id="KW-0067">ATP-binding</keyword>
<evidence type="ECO:0000256" key="3">
    <source>
        <dbReference type="ARBA" id="ARBA00022679"/>
    </source>
</evidence>
<dbReference type="GO" id="GO:0043065">
    <property type="term" value="P:positive regulation of apoptotic process"/>
    <property type="evidence" value="ECO:0007669"/>
    <property type="project" value="TreeGrafter"/>
</dbReference>
<keyword evidence="2" id="KW-0723">Serine/threonine-protein kinase</keyword>
<evidence type="ECO:0000256" key="4">
    <source>
        <dbReference type="ARBA" id="ARBA00022737"/>
    </source>
</evidence>
<keyword evidence="8" id="KW-0393">Immunoglobulin domain</keyword>
<name>A0A553QU04_9TELE</name>
<dbReference type="Pfam" id="PF07679">
    <property type="entry name" value="I-set"/>
    <property type="match status" value="1"/>
</dbReference>
<dbReference type="OrthoDB" id="10256089at2759"/>
<protein>
    <recommendedName>
        <fullName evidence="14">Protein kinase domain-containing protein</fullName>
    </recommendedName>
</protein>
<evidence type="ECO:0000259" key="9">
    <source>
        <dbReference type="PROSITE" id="PS50011"/>
    </source>
</evidence>
<proteinExistence type="inferred from homology"/>
<keyword evidence="5" id="KW-0547">Nucleotide-binding</keyword>
<dbReference type="InterPro" id="IPR000719">
    <property type="entry name" value="Prot_kinase_dom"/>
</dbReference>
<dbReference type="Gene3D" id="2.60.40.10">
    <property type="entry name" value="Immunoglobulins"/>
    <property type="match status" value="2"/>
</dbReference>
<dbReference type="PANTHER" id="PTHR24342">
    <property type="entry name" value="SERINE/THREONINE-PROTEIN KINASE 17"/>
    <property type="match status" value="1"/>
</dbReference>
<dbReference type="InterPro" id="IPR007110">
    <property type="entry name" value="Ig-like_dom"/>
</dbReference>
<dbReference type="InterPro" id="IPR003961">
    <property type="entry name" value="FN3_dom"/>
</dbReference>
<gene>
    <name evidence="12" type="ORF">DNTS_005746</name>
</gene>
<feature type="domain" description="Ig-like" evidence="10">
    <location>
        <begin position="4"/>
        <end position="94"/>
    </location>
</feature>
<evidence type="ECO:0000256" key="7">
    <source>
        <dbReference type="ARBA" id="ARBA00022840"/>
    </source>
</evidence>
<dbReference type="InterPro" id="IPR008271">
    <property type="entry name" value="Ser/Thr_kinase_AS"/>
</dbReference>
<sequence>MVAPEFLTPLTDVTCALGETVVLCCKVCARPKPTITLKGPDQSLLTNNNRFTINIRETGDIVLKICNLMPQDTGIYKCMAVNDYGAACSSATIKVQGIPAAPARPVAQEASSTVVIVHWLPPTGSGNSAISSYTVEYRQEDSLVWQQSVVSTADLCVKIENLIPGGHYQFRVSASNPWGISPPSEPSNMVTLSSAVVRKCLSKSTKKEVAVKFVNKKMQKKEQVAHEADLLRHVQHPQLVALIDTYESPTAYLLVLELVEDGRLLDYLVAHDELMEEKVAFFIKDTLEALQHLHTCRVAHLDLKPENLLVDLHVPVPCVKLSDLGDSVQVSNHRYVHLLLGNPEFAAPELIQGTPVSLSSDVWSIGVLAYVMLSGVSPFLDESLEETCVNICRLDFCFPAEYFCGISQAAKDFIVSALNQDPRKRPSSASCLQHPWVSAHSGDYSKTPLDTIRLAAFIDRRKQLHDVRPVTNVKGMVSSSMGHTL</sequence>
<comment type="similarity">
    <text evidence="1">Belongs to the protein kinase superfamily. CAMK Ser/Thr protein kinase family.</text>
</comment>
<dbReference type="InterPro" id="IPR003598">
    <property type="entry name" value="Ig_sub2"/>
</dbReference>
<dbReference type="SUPFAM" id="SSF49265">
    <property type="entry name" value="Fibronectin type III"/>
    <property type="match status" value="1"/>
</dbReference>
<evidence type="ECO:0000256" key="5">
    <source>
        <dbReference type="ARBA" id="ARBA00022741"/>
    </source>
</evidence>
<comment type="caution">
    <text evidence="12">The sequence shown here is derived from an EMBL/GenBank/DDBJ whole genome shotgun (WGS) entry which is preliminary data.</text>
</comment>
<evidence type="ECO:0000313" key="13">
    <source>
        <dbReference type="Proteomes" id="UP000316079"/>
    </source>
</evidence>
<dbReference type="GO" id="GO:0005634">
    <property type="term" value="C:nucleus"/>
    <property type="evidence" value="ECO:0007669"/>
    <property type="project" value="TreeGrafter"/>
</dbReference>
<dbReference type="PROSITE" id="PS50835">
    <property type="entry name" value="IG_LIKE"/>
    <property type="match status" value="1"/>
</dbReference>
<dbReference type="CDD" id="cd00063">
    <property type="entry name" value="FN3"/>
    <property type="match status" value="1"/>
</dbReference>
<dbReference type="InterPro" id="IPR011009">
    <property type="entry name" value="Kinase-like_dom_sf"/>
</dbReference>
<dbReference type="PANTHER" id="PTHR24342:SF21">
    <property type="entry name" value="TRIO RHO GUANINE NUCLEOTIDE EXCHANGE FACTOR"/>
    <property type="match status" value="1"/>
</dbReference>